<dbReference type="AlphaFoldDB" id="I3C6A7"/>
<evidence type="ECO:0000256" key="2">
    <source>
        <dbReference type="ARBA" id="ARBA00022723"/>
    </source>
</evidence>
<evidence type="ECO:0000313" key="6">
    <source>
        <dbReference type="EMBL" id="EIJ39150.1"/>
    </source>
</evidence>
<dbReference type="Gene3D" id="1.20.120.450">
    <property type="entry name" value="dinb family like domain"/>
    <property type="match status" value="1"/>
</dbReference>
<sequence>MANLEQTKLQYPIGKYKAPEVITSDDIKKWIQTIEFFPEKLEALVEDFDDGQLDTPYRPEGWTARQLIHHLADSHMNSYIRFKWTLTEDKPVIKAYFEDRWADLEDGKYDDIEMTLLLIESLHKRWASMLKKLTPDQLKRSFIHPETNKEIALDQLISIYDWHCRHHFAHLNNLALREDWV</sequence>
<evidence type="ECO:0000259" key="5">
    <source>
        <dbReference type="Pfam" id="PF12867"/>
    </source>
</evidence>
<dbReference type="OrthoDB" id="9796039at2"/>
<dbReference type="InterPro" id="IPR023774">
    <property type="entry name" value="Put_metal_dep_hydrolase_YfiT"/>
</dbReference>
<gene>
    <name evidence="6" type="ORF">JoomaDRAFT_2160</name>
</gene>
<name>I3C6A7_9FLAO</name>
<keyword evidence="3" id="KW-0378">Hydrolase</keyword>
<keyword evidence="6" id="KW-0670">Pyruvate</keyword>
<dbReference type="InterPro" id="IPR024775">
    <property type="entry name" value="DinB-like"/>
</dbReference>
<dbReference type="RefSeq" id="WP_008612521.1">
    <property type="nucleotide sequence ID" value="NZ_JH651379.1"/>
</dbReference>
<keyword evidence="6" id="KW-0413">Isomerase</keyword>
<keyword evidence="7" id="KW-1185">Reference proteome</keyword>
<dbReference type="HAMAP" id="MF_01256">
    <property type="entry name" value="YfiT_hydrol"/>
    <property type="match status" value="1"/>
</dbReference>
<accession>I3C6A7</accession>
<evidence type="ECO:0000256" key="3">
    <source>
        <dbReference type="ARBA" id="ARBA00022801"/>
    </source>
</evidence>
<feature type="domain" description="DinB-like" evidence="5">
    <location>
        <begin position="36"/>
        <end position="170"/>
    </location>
</feature>
<reference evidence="6 7" key="1">
    <citation type="submission" date="2012-02" db="EMBL/GenBank/DDBJ databases">
        <title>Improved High-Quality Draft genome of Joostella marina DSM 19592.</title>
        <authorList>
            <consortium name="US DOE Joint Genome Institute (JGI-PGF)"/>
            <person name="Lucas S."/>
            <person name="Copeland A."/>
            <person name="Lapidus A."/>
            <person name="Bruce D."/>
            <person name="Goodwin L."/>
            <person name="Pitluck S."/>
            <person name="Peters L."/>
            <person name="Chertkov O."/>
            <person name="Ovchinnikova G."/>
            <person name="Kyrpides N."/>
            <person name="Mavromatis K."/>
            <person name="Detter J.C."/>
            <person name="Han C."/>
            <person name="Land M."/>
            <person name="Hauser L."/>
            <person name="Markowitz V."/>
            <person name="Cheng J.-F."/>
            <person name="Hugenholtz P."/>
            <person name="Woyke T."/>
            <person name="Wu D."/>
            <person name="Tindall B."/>
            <person name="Brambilla E."/>
            <person name="Klenk H.-P."/>
            <person name="Eisen J.A."/>
        </authorList>
    </citation>
    <scope>NUCLEOTIDE SEQUENCE [LARGE SCALE GENOMIC DNA]</scope>
    <source>
        <strain evidence="6 7">DSM 19592</strain>
    </source>
</reference>
<evidence type="ECO:0000256" key="4">
    <source>
        <dbReference type="ARBA" id="ARBA00022833"/>
    </source>
</evidence>
<keyword evidence="4" id="KW-0862">Zinc</keyword>
<dbReference type="EMBL" id="JH651379">
    <property type="protein sequence ID" value="EIJ39150.1"/>
    <property type="molecule type" value="Genomic_DNA"/>
</dbReference>
<keyword evidence="2" id="KW-0479">Metal-binding</keyword>
<dbReference type="HOGENOM" id="CLU_105789_1_0_10"/>
<dbReference type="Pfam" id="PF12867">
    <property type="entry name" value="DinB_2"/>
    <property type="match status" value="1"/>
</dbReference>
<dbReference type="GO" id="GO:0016787">
    <property type="term" value="F:hydrolase activity"/>
    <property type="evidence" value="ECO:0007669"/>
    <property type="project" value="UniProtKB-KW"/>
</dbReference>
<dbReference type="eggNOG" id="COG2318">
    <property type="taxonomic scope" value="Bacteria"/>
</dbReference>
<protein>
    <submittedName>
        <fullName evidence="6">Mycothiol maleylpyruvate isomerase N-terminal domain</fullName>
    </submittedName>
</protein>
<dbReference type="STRING" id="926559.JoomaDRAFT_2160"/>
<keyword evidence="1" id="KW-0963">Cytoplasm</keyword>
<dbReference type="GO" id="GO:0046872">
    <property type="term" value="F:metal ion binding"/>
    <property type="evidence" value="ECO:0007669"/>
    <property type="project" value="UniProtKB-KW"/>
</dbReference>
<evidence type="ECO:0000313" key="7">
    <source>
        <dbReference type="Proteomes" id="UP000004690"/>
    </source>
</evidence>
<dbReference type="SUPFAM" id="SSF109854">
    <property type="entry name" value="DinB/YfiT-like putative metalloenzymes"/>
    <property type="match status" value="1"/>
</dbReference>
<dbReference type="Proteomes" id="UP000004690">
    <property type="component" value="Unassembled WGS sequence"/>
</dbReference>
<evidence type="ECO:0000256" key="1">
    <source>
        <dbReference type="ARBA" id="ARBA00022490"/>
    </source>
</evidence>
<dbReference type="GO" id="GO:0016853">
    <property type="term" value="F:isomerase activity"/>
    <property type="evidence" value="ECO:0007669"/>
    <property type="project" value="UniProtKB-KW"/>
</dbReference>
<dbReference type="NCBIfam" id="NF009807">
    <property type="entry name" value="PRK13291.1"/>
    <property type="match status" value="1"/>
</dbReference>
<dbReference type="InterPro" id="IPR034660">
    <property type="entry name" value="DinB/YfiT-like"/>
</dbReference>
<proteinExistence type="inferred from homology"/>
<organism evidence="6 7">
    <name type="scientific">Galbibacter orientalis DSM 19592</name>
    <dbReference type="NCBI Taxonomy" id="926559"/>
    <lineage>
        <taxon>Bacteria</taxon>
        <taxon>Pseudomonadati</taxon>
        <taxon>Bacteroidota</taxon>
        <taxon>Flavobacteriia</taxon>
        <taxon>Flavobacteriales</taxon>
        <taxon>Flavobacteriaceae</taxon>
        <taxon>Galbibacter</taxon>
    </lineage>
</organism>